<dbReference type="RefSeq" id="XP_018275047.1">
    <property type="nucleotide sequence ID" value="XM_018425647.1"/>
</dbReference>
<organism evidence="1 2">
    <name type="scientific">Cutaneotrichosporon oleaginosum</name>
    <dbReference type="NCBI Taxonomy" id="879819"/>
    <lineage>
        <taxon>Eukaryota</taxon>
        <taxon>Fungi</taxon>
        <taxon>Dikarya</taxon>
        <taxon>Basidiomycota</taxon>
        <taxon>Agaricomycotina</taxon>
        <taxon>Tremellomycetes</taxon>
        <taxon>Trichosporonales</taxon>
        <taxon>Trichosporonaceae</taxon>
        <taxon>Cutaneotrichosporon</taxon>
    </lineage>
</organism>
<dbReference type="AlphaFoldDB" id="A0A0J0XBV8"/>
<name>A0A0J0XBV8_9TREE</name>
<reference evidence="1 2" key="1">
    <citation type="submission" date="2015-03" db="EMBL/GenBank/DDBJ databases">
        <title>Genomics and transcriptomics of the oil-accumulating basidiomycete yeast T. oleaginosus allow insights into substrate utilization and the diverse evolutionary trajectories of mating systems in fungi.</title>
        <authorList>
            <consortium name="DOE Joint Genome Institute"/>
            <person name="Kourist R."/>
            <person name="Kracht O."/>
            <person name="Bracharz F."/>
            <person name="Lipzen A."/>
            <person name="Nolan M."/>
            <person name="Ohm R."/>
            <person name="Grigoriev I."/>
            <person name="Sun S."/>
            <person name="Heitman J."/>
            <person name="Bruck T."/>
            <person name="Nowrousian M."/>
        </authorList>
    </citation>
    <scope>NUCLEOTIDE SEQUENCE [LARGE SCALE GENOMIC DNA]</scope>
    <source>
        <strain evidence="1 2">IBC0246</strain>
    </source>
</reference>
<protein>
    <submittedName>
        <fullName evidence="1">Uncharacterized protein</fullName>
    </submittedName>
</protein>
<accession>A0A0J0XBV8</accession>
<evidence type="ECO:0000313" key="1">
    <source>
        <dbReference type="EMBL" id="KLT38556.1"/>
    </source>
</evidence>
<dbReference type="EMBL" id="KQ087297">
    <property type="protein sequence ID" value="KLT38556.1"/>
    <property type="molecule type" value="Genomic_DNA"/>
</dbReference>
<keyword evidence="2" id="KW-1185">Reference proteome</keyword>
<gene>
    <name evidence="1" type="ORF">CC85DRAFT_305854</name>
</gene>
<dbReference type="GeneID" id="28986250"/>
<proteinExistence type="predicted"/>
<evidence type="ECO:0000313" key="2">
    <source>
        <dbReference type="Proteomes" id="UP000053611"/>
    </source>
</evidence>
<sequence length="153" mass="17312">MEPVPSDHVGFRVSWYHMPTGSNLFRGVRDVPDNEQALSRRVRGPGIEILPTKQISAEFAQACCNLHDDYVTFRLLSVFGINGAARKPMSELETEARKPADAESQKRIFVIATTLQTPAVRVSIVNHIRHGRDPSDSVDDEDFDTYEWTRSRN</sequence>
<dbReference type="Proteomes" id="UP000053611">
    <property type="component" value="Unassembled WGS sequence"/>
</dbReference>